<sequence length="153" mass="17154">MKKIAGFFLLFCIAAIALVFFAWSQPSQIKHYTAEDLIGLTCAELSTRHDDFIFAYHDAEISNHRRTGGFHDDLGLPQEETLPFIVLIRWFMQDNDIIEADLVHSSFPSKTLQGTKFYYEISAACASASPLRAVDVMQQVATKLNLIDPAVSP</sequence>
<dbReference type="RefSeq" id="WP_065271072.1">
    <property type="nucleotide sequence ID" value="NZ_CP015124.1"/>
</dbReference>
<name>A0ABD4XFG4_9RHOB</name>
<gene>
    <name evidence="1" type="ORF">PXK24_21650</name>
</gene>
<comment type="caution">
    <text evidence="1">The sequence shown here is derived from an EMBL/GenBank/DDBJ whole genome shotgun (WGS) entry which is preliminary data.</text>
</comment>
<dbReference type="Proteomes" id="UP001218364">
    <property type="component" value="Unassembled WGS sequence"/>
</dbReference>
<organism evidence="1 2">
    <name type="scientific">Phaeobacter gallaeciensis</name>
    <dbReference type="NCBI Taxonomy" id="60890"/>
    <lineage>
        <taxon>Bacteria</taxon>
        <taxon>Pseudomonadati</taxon>
        <taxon>Pseudomonadota</taxon>
        <taxon>Alphaproteobacteria</taxon>
        <taxon>Rhodobacterales</taxon>
        <taxon>Roseobacteraceae</taxon>
        <taxon>Phaeobacter</taxon>
    </lineage>
</organism>
<evidence type="ECO:0000313" key="2">
    <source>
        <dbReference type="Proteomes" id="UP001218364"/>
    </source>
</evidence>
<proteinExistence type="predicted"/>
<dbReference type="AlphaFoldDB" id="A0ABD4XFG4"/>
<accession>A0ABD4XFG4</accession>
<reference evidence="1 2" key="1">
    <citation type="submission" date="2023-02" db="EMBL/GenBank/DDBJ databases">
        <title>Population genomics of bacteria associated with diatom.</title>
        <authorList>
            <person name="Xie J."/>
            <person name="Wang H."/>
        </authorList>
    </citation>
    <scope>NUCLEOTIDE SEQUENCE [LARGE SCALE GENOMIC DNA]</scope>
    <source>
        <strain evidence="1 2">PT47_8</strain>
    </source>
</reference>
<evidence type="ECO:0000313" key="1">
    <source>
        <dbReference type="EMBL" id="MDE4168272.1"/>
    </source>
</evidence>
<protein>
    <submittedName>
        <fullName evidence="1">Uncharacterized protein</fullName>
    </submittedName>
</protein>
<dbReference type="EMBL" id="JARCJK010000040">
    <property type="protein sequence ID" value="MDE4168272.1"/>
    <property type="molecule type" value="Genomic_DNA"/>
</dbReference>